<protein>
    <submittedName>
        <fullName evidence="2">Uncharacterized protein</fullName>
    </submittedName>
</protein>
<keyword evidence="3" id="KW-1185">Reference proteome</keyword>
<name>A0A5B7I498_PORTR</name>
<gene>
    <name evidence="2" type="ORF">E2C01_071237</name>
</gene>
<evidence type="ECO:0000313" key="2">
    <source>
        <dbReference type="EMBL" id="MPC76806.1"/>
    </source>
</evidence>
<accession>A0A5B7I498</accession>
<organism evidence="2 3">
    <name type="scientific">Portunus trituberculatus</name>
    <name type="common">Swimming crab</name>
    <name type="synonym">Neptunus trituberculatus</name>
    <dbReference type="NCBI Taxonomy" id="210409"/>
    <lineage>
        <taxon>Eukaryota</taxon>
        <taxon>Metazoa</taxon>
        <taxon>Ecdysozoa</taxon>
        <taxon>Arthropoda</taxon>
        <taxon>Crustacea</taxon>
        <taxon>Multicrustacea</taxon>
        <taxon>Malacostraca</taxon>
        <taxon>Eumalacostraca</taxon>
        <taxon>Eucarida</taxon>
        <taxon>Decapoda</taxon>
        <taxon>Pleocyemata</taxon>
        <taxon>Brachyura</taxon>
        <taxon>Eubrachyura</taxon>
        <taxon>Portunoidea</taxon>
        <taxon>Portunidae</taxon>
        <taxon>Portuninae</taxon>
        <taxon>Portunus</taxon>
    </lineage>
</organism>
<feature type="region of interest" description="Disordered" evidence="1">
    <location>
        <begin position="33"/>
        <end position="55"/>
    </location>
</feature>
<comment type="caution">
    <text evidence="2">The sequence shown here is derived from an EMBL/GenBank/DDBJ whole genome shotgun (WGS) entry which is preliminary data.</text>
</comment>
<dbReference type="AlphaFoldDB" id="A0A5B7I498"/>
<dbReference type="Proteomes" id="UP000324222">
    <property type="component" value="Unassembled WGS sequence"/>
</dbReference>
<evidence type="ECO:0000313" key="3">
    <source>
        <dbReference type="Proteomes" id="UP000324222"/>
    </source>
</evidence>
<proteinExistence type="predicted"/>
<evidence type="ECO:0000256" key="1">
    <source>
        <dbReference type="SAM" id="MobiDB-lite"/>
    </source>
</evidence>
<dbReference type="EMBL" id="VSRR010044263">
    <property type="protein sequence ID" value="MPC76806.1"/>
    <property type="molecule type" value="Genomic_DNA"/>
</dbReference>
<sequence length="73" mass="8200">MRFSATFMISASRLMDALWPRGLVARTLRVTPMPASRPRTTNSGARLRGGRGEKGRVSKVKLNLSLKQHHRQV</sequence>
<reference evidence="2 3" key="1">
    <citation type="submission" date="2019-05" db="EMBL/GenBank/DDBJ databases">
        <title>Another draft genome of Portunus trituberculatus and its Hox gene families provides insights of decapod evolution.</title>
        <authorList>
            <person name="Jeong J.-H."/>
            <person name="Song I."/>
            <person name="Kim S."/>
            <person name="Choi T."/>
            <person name="Kim D."/>
            <person name="Ryu S."/>
            <person name="Kim W."/>
        </authorList>
    </citation>
    <scope>NUCLEOTIDE SEQUENCE [LARGE SCALE GENOMIC DNA]</scope>
    <source>
        <tissue evidence="2">Muscle</tissue>
    </source>
</reference>